<evidence type="ECO:0000256" key="1">
    <source>
        <dbReference type="ARBA" id="ARBA00022448"/>
    </source>
</evidence>
<dbReference type="PROSITE" id="PS00198">
    <property type="entry name" value="4FE4S_FER_1"/>
    <property type="match status" value="1"/>
</dbReference>
<dbReference type="InterPro" id="IPR017896">
    <property type="entry name" value="4Fe4S_Fe-S-bd"/>
</dbReference>
<evidence type="ECO:0000259" key="8">
    <source>
        <dbReference type="PROSITE" id="PS51379"/>
    </source>
</evidence>
<evidence type="ECO:0000256" key="3">
    <source>
        <dbReference type="ARBA" id="ARBA00022723"/>
    </source>
</evidence>
<dbReference type="AlphaFoldDB" id="A0A7G6E7P3"/>
<dbReference type="KEGG" id="tfr:BR63_18590"/>
<evidence type="ECO:0000256" key="7">
    <source>
        <dbReference type="ARBA" id="ARBA00023014"/>
    </source>
</evidence>
<gene>
    <name evidence="9" type="ORF">BR63_18590</name>
</gene>
<dbReference type="InterPro" id="IPR041854">
    <property type="entry name" value="BFD-like_2Fe2S-bd_dom_sf"/>
</dbReference>
<dbReference type="Pfam" id="PF04324">
    <property type="entry name" value="Fer2_BFD"/>
    <property type="match status" value="1"/>
</dbReference>
<keyword evidence="6" id="KW-0408">Iron</keyword>
<feature type="domain" description="4Fe-4S ferredoxin-type" evidence="8">
    <location>
        <begin position="36"/>
        <end position="64"/>
    </location>
</feature>
<organism evidence="9 10">
    <name type="scientific">Thermanaerosceptrum fracticalcis</name>
    <dbReference type="NCBI Taxonomy" id="1712410"/>
    <lineage>
        <taxon>Bacteria</taxon>
        <taxon>Bacillati</taxon>
        <taxon>Bacillota</taxon>
        <taxon>Clostridia</taxon>
        <taxon>Eubacteriales</taxon>
        <taxon>Peptococcaceae</taxon>
        <taxon>Thermanaerosceptrum</taxon>
    </lineage>
</organism>
<keyword evidence="2" id="KW-0004">4Fe-4S</keyword>
<reference evidence="9 10" key="1">
    <citation type="journal article" date="2019" name="Front. Microbiol.">
        <title>Thermoanaerosceptrum fracticalcis gen. nov. sp. nov., a Novel Fumarate-Fermenting Microorganism From a Deep Fractured Carbonate Aquifer of the US Great Basin.</title>
        <authorList>
            <person name="Hamilton-Brehm S.D."/>
            <person name="Stewart L.E."/>
            <person name="Zavarin M."/>
            <person name="Caldwell M."/>
            <person name="Lawson P.A."/>
            <person name="Onstott T.C."/>
            <person name="Grzymski J."/>
            <person name="Neveux I."/>
            <person name="Lollar B.S."/>
            <person name="Russell C.E."/>
            <person name="Moser D.P."/>
        </authorList>
    </citation>
    <scope>NUCLEOTIDE SEQUENCE [LARGE SCALE GENOMIC DNA]</scope>
    <source>
        <strain evidence="9 10">DRI-13</strain>
    </source>
</reference>
<keyword evidence="5" id="KW-0249">Electron transport</keyword>
<dbReference type="PANTHER" id="PTHR43687:SF6">
    <property type="entry name" value="L-ASPARTATE SEMIALDEHYDE SULFURTRANSFERASE IRON-SULFUR SUBUNIT"/>
    <property type="match status" value="1"/>
</dbReference>
<sequence length="203" mass="22779">MKLITLVAKVDKEKCTGCKTCAKVCPTVAIEIVDRKAVINEELCRGCGNCNQRCPVYAVTMEKLEKPYKVSVAVEDVPYEKIDELCKKALLNPEQIICYCTATRAEEVAAAVLKGAKSPEELSQLTGVRTGCKVECIQPMLRLLEAHGVTPVPPEGGYQWYGRTPTIWDIPEEVKKKYSSRGFYFDEDIKLLNKVKDTRKEEK</sequence>
<keyword evidence="10" id="KW-1185">Reference proteome</keyword>
<evidence type="ECO:0000313" key="10">
    <source>
        <dbReference type="Proteomes" id="UP000515847"/>
    </source>
</evidence>
<evidence type="ECO:0000256" key="2">
    <source>
        <dbReference type="ARBA" id="ARBA00022485"/>
    </source>
</evidence>
<evidence type="ECO:0000256" key="4">
    <source>
        <dbReference type="ARBA" id="ARBA00022737"/>
    </source>
</evidence>
<dbReference type="PROSITE" id="PS51379">
    <property type="entry name" value="4FE4S_FER_2"/>
    <property type="match status" value="2"/>
</dbReference>
<dbReference type="InterPro" id="IPR050572">
    <property type="entry name" value="Fe-S_Ferredoxin"/>
</dbReference>
<dbReference type="Gene3D" id="1.10.10.1100">
    <property type="entry name" value="BFD-like [2Fe-2S]-binding domain"/>
    <property type="match status" value="1"/>
</dbReference>
<dbReference type="Proteomes" id="UP000515847">
    <property type="component" value="Chromosome"/>
</dbReference>
<dbReference type="Pfam" id="PF13237">
    <property type="entry name" value="Fer4_10"/>
    <property type="match status" value="1"/>
</dbReference>
<dbReference type="EMBL" id="CP045798">
    <property type="protein sequence ID" value="QNB48097.1"/>
    <property type="molecule type" value="Genomic_DNA"/>
</dbReference>
<proteinExistence type="predicted"/>
<keyword evidence="3" id="KW-0479">Metal-binding</keyword>
<dbReference type="GO" id="GO:0051539">
    <property type="term" value="F:4 iron, 4 sulfur cluster binding"/>
    <property type="evidence" value="ECO:0007669"/>
    <property type="project" value="UniProtKB-KW"/>
</dbReference>
<dbReference type="InterPro" id="IPR017900">
    <property type="entry name" value="4Fe4S_Fe_S_CS"/>
</dbReference>
<dbReference type="Gene3D" id="3.30.70.20">
    <property type="match status" value="1"/>
</dbReference>
<dbReference type="GO" id="GO:0046872">
    <property type="term" value="F:metal ion binding"/>
    <property type="evidence" value="ECO:0007669"/>
    <property type="project" value="UniProtKB-KW"/>
</dbReference>
<dbReference type="InterPro" id="IPR007419">
    <property type="entry name" value="BFD-like_2Fe2S-bd_dom"/>
</dbReference>
<keyword evidence="7" id="KW-0411">Iron-sulfur</keyword>
<accession>A0A7G6E7P3</accession>
<evidence type="ECO:0000256" key="5">
    <source>
        <dbReference type="ARBA" id="ARBA00022982"/>
    </source>
</evidence>
<protein>
    <submittedName>
        <fullName evidence="9">4Fe-4S dicluster domain-containing protein</fullName>
    </submittedName>
</protein>
<evidence type="ECO:0000256" key="6">
    <source>
        <dbReference type="ARBA" id="ARBA00023004"/>
    </source>
</evidence>
<evidence type="ECO:0000313" key="9">
    <source>
        <dbReference type="EMBL" id="QNB48097.1"/>
    </source>
</evidence>
<dbReference type="OrthoDB" id="5422255at2"/>
<dbReference type="PANTHER" id="PTHR43687">
    <property type="entry name" value="ADENYLYLSULFATE REDUCTASE, BETA SUBUNIT"/>
    <property type="match status" value="1"/>
</dbReference>
<dbReference type="RefSeq" id="WP_034420732.1">
    <property type="nucleotide sequence ID" value="NZ_CP045798.1"/>
</dbReference>
<keyword evidence="4" id="KW-0677">Repeat</keyword>
<name>A0A7G6E7P3_THEFR</name>
<keyword evidence="1" id="KW-0813">Transport</keyword>
<dbReference type="SUPFAM" id="SSF54862">
    <property type="entry name" value="4Fe-4S ferredoxins"/>
    <property type="match status" value="1"/>
</dbReference>
<feature type="domain" description="4Fe-4S ferredoxin-type" evidence="8">
    <location>
        <begin position="6"/>
        <end position="35"/>
    </location>
</feature>